<sequence length="98" mass="11543">MENKEKEEDKFFLMNMNNFGGEDDEEDDEDKEDKFPTNLGKVLREKDGQERSQADNFAGHFRDEGSSKEVHKQSIREVKELVVWKERSKAFKGKQTEL</sequence>
<feature type="compositionally biased region" description="Basic and acidic residues" evidence="1">
    <location>
        <begin position="60"/>
        <end position="72"/>
    </location>
</feature>
<comment type="caution">
    <text evidence="2">The sequence shown here is derived from an EMBL/GenBank/DDBJ whole genome shotgun (WGS) entry which is preliminary data.</text>
</comment>
<accession>A0A9D5BY60</accession>
<feature type="compositionally biased region" description="Basic and acidic residues" evidence="1">
    <location>
        <begin position="42"/>
        <end position="53"/>
    </location>
</feature>
<feature type="compositionally biased region" description="Acidic residues" evidence="1">
    <location>
        <begin position="21"/>
        <end position="31"/>
    </location>
</feature>
<evidence type="ECO:0000256" key="1">
    <source>
        <dbReference type="SAM" id="MobiDB-lite"/>
    </source>
</evidence>
<reference evidence="2" key="2">
    <citation type="journal article" date="2022" name="Hortic Res">
        <title>The genome of Dioscorea zingiberensis sheds light on the biosynthesis, origin and evolution of the medicinally important diosgenin saponins.</title>
        <authorList>
            <person name="Li Y."/>
            <person name="Tan C."/>
            <person name="Li Z."/>
            <person name="Guo J."/>
            <person name="Li S."/>
            <person name="Chen X."/>
            <person name="Wang C."/>
            <person name="Dai X."/>
            <person name="Yang H."/>
            <person name="Song W."/>
            <person name="Hou L."/>
            <person name="Xu J."/>
            <person name="Tong Z."/>
            <person name="Xu A."/>
            <person name="Yuan X."/>
            <person name="Wang W."/>
            <person name="Yang Q."/>
            <person name="Chen L."/>
            <person name="Sun Z."/>
            <person name="Wang K."/>
            <person name="Pan B."/>
            <person name="Chen J."/>
            <person name="Bao Y."/>
            <person name="Liu F."/>
            <person name="Qi X."/>
            <person name="Gang D.R."/>
            <person name="Wen J."/>
            <person name="Li J."/>
        </authorList>
    </citation>
    <scope>NUCLEOTIDE SEQUENCE</scope>
    <source>
        <strain evidence="2">Dzin_1.0</strain>
    </source>
</reference>
<protein>
    <submittedName>
        <fullName evidence="2">Uncharacterized protein</fullName>
    </submittedName>
</protein>
<name>A0A9D5BY60_9LILI</name>
<dbReference type="EMBL" id="JAGGNH010000009">
    <property type="protein sequence ID" value="KAJ0963127.1"/>
    <property type="molecule type" value="Genomic_DNA"/>
</dbReference>
<dbReference type="Proteomes" id="UP001085076">
    <property type="component" value="Miscellaneous, Linkage group lg09"/>
</dbReference>
<evidence type="ECO:0000313" key="3">
    <source>
        <dbReference type="Proteomes" id="UP001085076"/>
    </source>
</evidence>
<organism evidence="2 3">
    <name type="scientific">Dioscorea zingiberensis</name>
    <dbReference type="NCBI Taxonomy" id="325984"/>
    <lineage>
        <taxon>Eukaryota</taxon>
        <taxon>Viridiplantae</taxon>
        <taxon>Streptophyta</taxon>
        <taxon>Embryophyta</taxon>
        <taxon>Tracheophyta</taxon>
        <taxon>Spermatophyta</taxon>
        <taxon>Magnoliopsida</taxon>
        <taxon>Liliopsida</taxon>
        <taxon>Dioscoreales</taxon>
        <taxon>Dioscoreaceae</taxon>
        <taxon>Dioscorea</taxon>
    </lineage>
</organism>
<feature type="region of interest" description="Disordered" evidence="1">
    <location>
        <begin position="16"/>
        <end position="72"/>
    </location>
</feature>
<gene>
    <name evidence="2" type="ORF">J5N97_028249</name>
</gene>
<dbReference type="AlphaFoldDB" id="A0A9D5BY60"/>
<evidence type="ECO:0000313" key="2">
    <source>
        <dbReference type="EMBL" id="KAJ0963127.1"/>
    </source>
</evidence>
<reference evidence="2" key="1">
    <citation type="submission" date="2021-03" db="EMBL/GenBank/DDBJ databases">
        <authorList>
            <person name="Li Z."/>
            <person name="Yang C."/>
        </authorList>
    </citation>
    <scope>NUCLEOTIDE SEQUENCE</scope>
    <source>
        <strain evidence="2">Dzin_1.0</strain>
        <tissue evidence="2">Leaf</tissue>
    </source>
</reference>
<keyword evidence="3" id="KW-1185">Reference proteome</keyword>
<proteinExistence type="predicted"/>